<gene>
    <name evidence="2" type="ORF">DUNSADRAFT_2070</name>
</gene>
<feature type="domain" description="Protein kinase" evidence="1">
    <location>
        <begin position="1"/>
        <end position="183"/>
    </location>
</feature>
<dbReference type="InterPro" id="IPR001245">
    <property type="entry name" value="Ser-Thr/Tyr_kinase_cat_dom"/>
</dbReference>
<evidence type="ECO:0000313" key="3">
    <source>
        <dbReference type="Proteomes" id="UP000815325"/>
    </source>
</evidence>
<name>A0ABQ7FWP3_DUNSA</name>
<accession>A0ABQ7FWP3</accession>
<reference evidence="2" key="1">
    <citation type="submission" date="2017-08" db="EMBL/GenBank/DDBJ databases">
        <authorList>
            <person name="Polle J.E."/>
            <person name="Barry K."/>
            <person name="Cushman J."/>
            <person name="Schmutz J."/>
            <person name="Tran D."/>
            <person name="Hathwaick L.T."/>
            <person name="Yim W.C."/>
            <person name="Jenkins J."/>
            <person name="Mckie-Krisberg Z.M."/>
            <person name="Prochnik S."/>
            <person name="Lindquist E."/>
            <person name="Dockter R.B."/>
            <person name="Adam C."/>
            <person name="Molina H."/>
            <person name="Bunkerborg J."/>
            <person name="Jin E."/>
            <person name="Buchheim M."/>
            <person name="Magnuson J."/>
        </authorList>
    </citation>
    <scope>NUCLEOTIDE SEQUENCE</scope>
    <source>
        <strain evidence="2">CCAP 19/18</strain>
    </source>
</reference>
<dbReference type="EMBL" id="MU070719">
    <property type="protein sequence ID" value="KAF5826779.1"/>
    <property type="molecule type" value="Genomic_DNA"/>
</dbReference>
<dbReference type="Pfam" id="PF07714">
    <property type="entry name" value="PK_Tyr_Ser-Thr"/>
    <property type="match status" value="1"/>
</dbReference>
<dbReference type="InterPro" id="IPR011009">
    <property type="entry name" value="Kinase-like_dom_sf"/>
</dbReference>
<dbReference type="SUPFAM" id="SSF56112">
    <property type="entry name" value="Protein kinase-like (PK-like)"/>
    <property type="match status" value="1"/>
</dbReference>
<proteinExistence type="predicted"/>
<dbReference type="PANTHER" id="PTHR23257:SF963">
    <property type="entry name" value="AT08303P"/>
    <property type="match status" value="1"/>
</dbReference>
<organism evidence="2 3">
    <name type="scientific">Dunaliella salina</name>
    <name type="common">Green alga</name>
    <name type="synonym">Protococcus salinus</name>
    <dbReference type="NCBI Taxonomy" id="3046"/>
    <lineage>
        <taxon>Eukaryota</taxon>
        <taxon>Viridiplantae</taxon>
        <taxon>Chlorophyta</taxon>
        <taxon>core chlorophytes</taxon>
        <taxon>Chlorophyceae</taxon>
        <taxon>CS clade</taxon>
        <taxon>Chlamydomonadales</taxon>
        <taxon>Dunaliellaceae</taxon>
        <taxon>Dunaliella</taxon>
    </lineage>
</organism>
<sequence length="183" mass="20206">MDARAQEVNVLSAVCHPNMVQLLGASLCTPYVFLVEEKLCMSLASLLHVQPPPDECPEAPPVQLLSVKQALGVALDVAKGLEHLHTRSPPIIHRDLKAENILLDENLRAKIGDFGLARCKYQSSLKTARREAGTLVYLAPECFNPELGQLTEKVDIWSLAIVMWELVTRTVPWEGLDVSLGME</sequence>
<dbReference type="PROSITE" id="PS00108">
    <property type="entry name" value="PROTEIN_KINASE_ST"/>
    <property type="match status" value="1"/>
</dbReference>
<dbReference type="SMART" id="SM00220">
    <property type="entry name" value="S_TKc"/>
    <property type="match status" value="1"/>
</dbReference>
<evidence type="ECO:0000259" key="1">
    <source>
        <dbReference type="PROSITE" id="PS50011"/>
    </source>
</evidence>
<dbReference type="Gene3D" id="1.10.510.10">
    <property type="entry name" value="Transferase(Phosphotransferase) domain 1"/>
    <property type="match status" value="1"/>
</dbReference>
<dbReference type="InterPro" id="IPR000719">
    <property type="entry name" value="Prot_kinase_dom"/>
</dbReference>
<dbReference type="PANTHER" id="PTHR23257">
    <property type="entry name" value="SERINE-THREONINE PROTEIN KINASE"/>
    <property type="match status" value="1"/>
</dbReference>
<comment type="caution">
    <text evidence="2">The sequence shown here is derived from an EMBL/GenBank/DDBJ whole genome shotgun (WGS) entry which is preliminary data.</text>
</comment>
<keyword evidence="3" id="KW-1185">Reference proteome</keyword>
<dbReference type="InterPro" id="IPR050167">
    <property type="entry name" value="Ser_Thr_protein_kinase"/>
</dbReference>
<evidence type="ECO:0000313" key="2">
    <source>
        <dbReference type="EMBL" id="KAF5826779.1"/>
    </source>
</evidence>
<dbReference type="Proteomes" id="UP000815325">
    <property type="component" value="Unassembled WGS sequence"/>
</dbReference>
<dbReference type="PROSITE" id="PS50011">
    <property type="entry name" value="PROTEIN_KINASE_DOM"/>
    <property type="match status" value="1"/>
</dbReference>
<dbReference type="InterPro" id="IPR008271">
    <property type="entry name" value="Ser/Thr_kinase_AS"/>
</dbReference>
<protein>
    <submittedName>
        <fullName evidence="2">Kinase-like domain-containing protein</fullName>
    </submittedName>
</protein>